<keyword evidence="6" id="KW-0695">RNA-directed DNA polymerase</keyword>
<keyword evidence="2" id="KW-0548">Nucleotidyltransferase</keyword>
<dbReference type="CDD" id="cd09274">
    <property type="entry name" value="RNase_HI_RT_Ty3"/>
    <property type="match status" value="1"/>
</dbReference>
<evidence type="ECO:0000313" key="10">
    <source>
        <dbReference type="Proteomes" id="UP000325577"/>
    </source>
</evidence>
<dbReference type="GO" id="GO:0003964">
    <property type="term" value="F:RNA-directed DNA polymerase activity"/>
    <property type="evidence" value="ECO:0007669"/>
    <property type="project" value="UniProtKB-KW"/>
</dbReference>
<dbReference type="PANTHER" id="PTHR34072:SF50">
    <property type="entry name" value="NUCLEOTIDYLTRANSFERASE, RIBONUCLEASE H"/>
    <property type="match status" value="1"/>
</dbReference>
<dbReference type="Proteomes" id="UP000325577">
    <property type="component" value="Linkage Group LG13"/>
</dbReference>
<sequence length="253" mass="29508">MLSNRESSNHHHADREGFSRTDRDDSEKGRQLFSSKMTKLEFPRFTGDGLTEWFNRVAQFFKYQDTAKNQKVSLASFHFEREANQRCGSTHNFISACVASLLQLPVIPTKTFTVRVANDERRYCQGRFEKEPTQLPPVKEVDHWIPLKEGTEPVNVRPNRSWSTYAKEMLAVVEAVRTWRPYLLGRRFFIQTDQRSLKYFLEQPVATPEQQKWVAKLLGYDYEIVYRPGRENSVADALSRKPCSPILNNIFVP</sequence>
<dbReference type="InterPro" id="IPR041373">
    <property type="entry name" value="RT_RNaseH"/>
</dbReference>
<dbReference type="GO" id="GO:0004519">
    <property type="term" value="F:endonuclease activity"/>
    <property type="evidence" value="ECO:0007669"/>
    <property type="project" value="UniProtKB-KW"/>
</dbReference>
<evidence type="ECO:0000256" key="4">
    <source>
        <dbReference type="ARBA" id="ARBA00022759"/>
    </source>
</evidence>
<organism evidence="9 10">
    <name type="scientific">Nyssa sinensis</name>
    <dbReference type="NCBI Taxonomy" id="561372"/>
    <lineage>
        <taxon>Eukaryota</taxon>
        <taxon>Viridiplantae</taxon>
        <taxon>Streptophyta</taxon>
        <taxon>Embryophyta</taxon>
        <taxon>Tracheophyta</taxon>
        <taxon>Spermatophyta</taxon>
        <taxon>Magnoliopsida</taxon>
        <taxon>eudicotyledons</taxon>
        <taxon>Gunneridae</taxon>
        <taxon>Pentapetalae</taxon>
        <taxon>asterids</taxon>
        <taxon>Cornales</taxon>
        <taxon>Nyssaceae</taxon>
        <taxon>Nyssa</taxon>
    </lineage>
</organism>
<feature type="region of interest" description="Disordered" evidence="7">
    <location>
        <begin position="1"/>
        <end position="30"/>
    </location>
</feature>
<keyword evidence="3" id="KW-0540">Nuclease</keyword>
<dbReference type="OrthoDB" id="10055717at2759"/>
<evidence type="ECO:0000256" key="2">
    <source>
        <dbReference type="ARBA" id="ARBA00022695"/>
    </source>
</evidence>
<evidence type="ECO:0000256" key="1">
    <source>
        <dbReference type="ARBA" id="ARBA00022679"/>
    </source>
</evidence>
<dbReference type="Pfam" id="PF17917">
    <property type="entry name" value="RT_RNaseH"/>
    <property type="match status" value="1"/>
</dbReference>
<dbReference type="InterPro" id="IPR043502">
    <property type="entry name" value="DNA/RNA_pol_sf"/>
</dbReference>
<dbReference type="EMBL" id="CM018036">
    <property type="protein sequence ID" value="KAA8540776.1"/>
    <property type="molecule type" value="Genomic_DNA"/>
</dbReference>
<feature type="domain" description="Reverse transcriptase RNase H-like" evidence="8">
    <location>
        <begin position="159"/>
        <end position="220"/>
    </location>
</feature>
<dbReference type="PANTHER" id="PTHR34072">
    <property type="entry name" value="ENZYMATIC POLYPROTEIN-RELATED"/>
    <property type="match status" value="1"/>
</dbReference>
<keyword evidence="4" id="KW-0255">Endonuclease</keyword>
<evidence type="ECO:0000259" key="8">
    <source>
        <dbReference type="Pfam" id="PF17917"/>
    </source>
</evidence>
<keyword evidence="10" id="KW-1185">Reference proteome</keyword>
<evidence type="ECO:0000256" key="6">
    <source>
        <dbReference type="ARBA" id="ARBA00022918"/>
    </source>
</evidence>
<dbReference type="SUPFAM" id="SSF56672">
    <property type="entry name" value="DNA/RNA polymerases"/>
    <property type="match status" value="1"/>
</dbReference>
<evidence type="ECO:0000256" key="3">
    <source>
        <dbReference type="ARBA" id="ARBA00022722"/>
    </source>
</evidence>
<dbReference type="GO" id="GO:0016787">
    <property type="term" value="F:hydrolase activity"/>
    <property type="evidence" value="ECO:0007669"/>
    <property type="project" value="UniProtKB-KW"/>
</dbReference>
<keyword evidence="5" id="KW-0378">Hydrolase</keyword>
<evidence type="ECO:0000313" key="9">
    <source>
        <dbReference type="EMBL" id="KAA8540776.1"/>
    </source>
</evidence>
<protein>
    <recommendedName>
        <fullName evidence="8">Reverse transcriptase RNase H-like domain-containing protein</fullName>
    </recommendedName>
</protein>
<feature type="compositionally biased region" description="Basic and acidic residues" evidence="7">
    <location>
        <begin position="7"/>
        <end position="30"/>
    </location>
</feature>
<accession>A0A5J5BDW6</accession>
<proteinExistence type="predicted"/>
<gene>
    <name evidence="9" type="ORF">F0562_024305</name>
</gene>
<name>A0A5J5BDW6_9ASTE</name>
<keyword evidence="1" id="KW-0808">Transferase</keyword>
<evidence type="ECO:0000256" key="5">
    <source>
        <dbReference type="ARBA" id="ARBA00022801"/>
    </source>
</evidence>
<reference evidence="9 10" key="1">
    <citation type="submission" date="2019-09" db="EMBL/GenBank/DDBJ databases">
        <title>A chromosome-level genome assembly of the Chinese tupelo Nyssa sinensis.</title>
        <authorList>
            <person name="Yang X."/>
            <person name="Kang M."/>
            <person name="Yang Y."/>
            <person name="Xiong H."/>
            <person name="Wang M."/>
            <person name="Zhang Z."/>
            <person name="Wang Z."/>
            <person name="Wu H."/>
            <person name="Ma T."/>
            <person name="Liu J."/>
            <person name="Xi Z."/>
        </authorList>
    </citation>
    <scope>NUCLEOTIDE SEQUENCE [LARGE SCALE GENOMIC DNA]</scope>
    <source>
        <strain evidence="9">J267</strain>
        <tissue evidence="9">Leaf</tissue>
    </source>
</reference>
<evidence type="ECO:0000256" key="7">
    <source>
        <dbReference type="SAM" id="MobiDB-lite"/>
    </source>
</evidence>
<dbReference type="AlphaFoldDB" id="A0A5J5BDW6"/>